<feature type="transmembrane region" description="Helical" evidence="1">
    <location>
        <begin position="7"/>
        <end position="26"/>
    </location>
</feature>
<keyword evidence="1" id="KW-0472">Membrane</keyword>
<dbReference type="AlphaFoldDB" id="A0A089IR53"/>
<dbReference type="Proteomes" id="UP000029409">
    <property type="component" value="Chromosome"/>
</dbReference>
<dbReference type="KEGG" id="pdu:PDUR_05755"/>
<keyword evidence="1" id="KW-1133">Transmembrane helix</keyword>
<proteinExistence type="predicted"/>
<organism evidence="2 3">
    <name type="scientific">Paenibacillus durus</name>
    <name type="common">Paenibacillus azotofixans</name>
    <dbReference type="NCBI Taxonomy" id="44251"/>
    <lineage>
        <taxon>Bacteria</taxon>
        <taxon>Bacillati</taxon>
        <taxon>Bacillota</taxon>
        <taxon>Bacilli</taxon>
        <taxon>Bacillales</taxon>
        <taxon>Paenibacillaceae</taxon>
        <taxon>Paenibacillus</taxon>
    </lineage>
</organism>
<evidence type="ECO:0000313" key="2">
    <source>
        <dbReference type="EMBL" id="AIQ11509.1"/>
    </source>
</evidence>
<feature type="transmembrane region" description="Helical" evidence="1">
    <location>
        <begin position="67"/>
        <end position="84"/>
    </location>
</feature>
<gene>
    <name evidence="2" type="ORF">PDUR_05755</name>
</gene>
<reference evidence="2 3" key="1">
    <citation type="submission" date="2014-08" db="EMBL/GenBank/DDBJ databases">
        <title>Comparative genomics of the Paenibacillus odorifer group.</title>
        <authorList>
            <person name="den Bakker H.C."/>
            <person name="Tsai Y.-C."/>
            <person name="Martin N."/>
            <person name="Korlach J."/>
            <person name="Wiedmann M."/>
        </authorList>
    </citation>
    <scope>NUCLEOTIDE SEQUENCE [LARGE SCALE GENOMIC DNA]</scope>
    <source>
        <strain evidence="2 3">DSM 1735</strain>
    </source>
</reference>
<evidence type="ECO:0000256" key="1">
    <source>
        <dbReference type="SAM" id="Phobius"/>
    </source>
</evidence>
<accession>A0A089IR53</accession>
<keyword evidence="1" id="KW-0812">Transmembrane</keyword>
<name>A0A089IR53_PAEDU</name>
<dbReference type="EMBL" id="CP009288">
    <property type="protein sequence ID" value="AIQ11509.1"/>
    <property type="molecule type" value="Genomic_DNA"/>
</dbReference>
<dbReference type="eggNOG" id="ENOG50305JN">
    <property type="taxonomic scope" value="Bacteria"/>
</dbReference>
<feature type="transmembrane region" description="Helical" evidence="1">
    <location>
        <begin position="90"/>
        <end position="111"/>
    </location>
</feature>
<dbReference type="OrthoDB" id="2619350at2"/>
<dbReference type="RefSeq" id="WP_042205421.1">
    <property type="nucleotide sequence ID" value="NZ_CP009288.1"/>
</dbReference>
<feature type="transmembrane region" description="Helical" evidence="1">
    <location>
        <begin position="38"/>
        <end position="60"/>
    </location>
</feature>
<sequence>MNRESKRILLHTAIYAFLFFLLPLYFRNRTGTMSDLGALVTLLLLVNPAVILVLSGELGLRLGFKPLSALQPAFLFTLSVFIVFEANSTALIYSAAYGIISLLGNATGAFIRKRTMR</sequence>
<evidence type="ECO:0000313" key="3">
    <source>
        <dbReference type="Proteomes" id="UP000029409"/>
    </source>
</evidence>
<keyword evidence="3" id="KW-1185">Reference proteome</keyword>
<protein>
    <submittedName>
        <fullName evidence="2">Uncharacterized protein</fullName>
    </submittedName>
</protein>